<dbReference type="Proteomes" id="UP000036202">
    <property type="component" value="Chromosome"/>
</dbReference>
<protein>
    <recommendedName>
        <fullName evidence="3">Phage protein</fullName>
    </recommendedName>
</protein>
<dbReference type="AlphaFoldDB" id="A0A0H4KRL7"/>
<name>A0A0H4KRL7_9BACI</name>
<dbReference type="OrthoDB" id="2627254at2"/>
<evidence type="ECO:0000313" key="1">
    <source>
        <dbReference type="EMBL" id="AKO95064.1"/>
    </source>
</evidence>
<proteinExistence type="predicted"/>
<evidence type="ECO:0008006" key="3">
    <source>
        <dbReference type="Google" id="ProtNLM"/>
    </source>
</evidence>
<evidence type="ECO:0000313" key="2">
    <source>
        <dbReference type="Proteomes" id="UP000036202"/>
    </source>
</evidence>
<dbReference type="RefSeq" id="WP_046217535.1">
    <property type="nucleotide sequence ID" value="NZ_CP011974.1"/>
</dbReference>
<reference evidence="1 2" key="1">
    <citation type="journal article" date="2015" name="PLoS ONE">
        <title>Genome Sequence of Bacillus endophyticus and Analysis of Its Companion Mechanism in the Ketogulonigenium vulgare-Bacillus Strain Consortium.</title>
        <authorList>
            <person name="Jia N."/>
            <person name="Du J."/>
            <person name="Ding M.Z."/>
            <person name="Gao F."/>
            <person name="Yuan Y.J."/>
        </authorList>
    </citation>
    <scope>NUCLEOTIDE SEQUENCE [LARGE SCALE GENOMIC DNA]</scope>
    <source>
        <strain evidence="1 2">Hbe603</strain>
    </source>
</reference>
<keyword evidence="2" id="KW-1185">Reference proteome</keyword>
<accession>A0A0H4KRL7</accession>
<sequence length="86" mass="9851">MAKIGTQKTITVEGIDYVLQHPGTREQTRIQDRFLGEGGAFSTEKAAEEMFKHIIVEPKVSFDYFDEHDGFEEVLKEAMNFLRIGK</sequence>
<gene>
    <name evidence="1" type="ORF">BEH_11755</name>
</gene>
<reference evidence="2" key="2">
    <citation type="submission" date="2015-06" db="EMBL/GenBank/DDBJ databases">
        <title>Genome Sequence of Bacillus endophyticus and Analysis of its Companion Mechanism in the Ketogulonigenium vulgare-Bacillus strain Consortium.</title>
        <authorList>
            <person name="Jia N."/>
            <person name="Du J."/>
            <person name="Ding M.-Z."/>
            <person name="Gao F."/>
            <person name="Yuan Y.-J."/>
        </authorList>
    </citation>
    <scope>NUCLEOTIDE SEQUENCE [LARGE SCALE GENOMIC DNA]</scope>
    <source>
        <strain evidence="2">Hbe603</strain>
    </source>
</reference>
<dbReference type="KEGG" id="beo:BEH_11755"/>
<organism evidence="1 2">
    <name type="scientific">Priestia filamentosa</name>
    <dbReference type="NCBI Taxonomy" id="1402861"/>
    <lineage>
        <taxon>Bacteria</taxon>
        <taxon>Bacillati</taxon>
        <taxon>Bacillota</taxon>
        <taxon>Bacilli</taxon>
        <taxon>Bacillales</taxon>
        <taxon>Bacillaceae</taxon>
        <taxon>Priestia</taxon>
    </lineage>
</organism>
<dbReference type="EMBL" id="CP011974">
    <property type="protein sequence ID" value="AKO95064.1"/>
    <property type="molecule type" value="Genomic_DNA"/>
</dbReference>
<dbReference type="PATRIC" id="fig|135735.6.peg.2462"/>